<accession>A7EB98</accession>
<organism evidence="1 2">
    <name type="scientific">Sclerotinia sclerotiorum (strain ATCC 18683 / 1980 / Ss-1)</name>
    <name type="common">White mold</name>
    <name type="synonym">Whetzelinia sclerotiorum</name>
    <dbReference type="NCBI Taxonomy" id="665079"/>
    <lineage>
        <taxon>Eukaryota</taxon>
        <taxon>Fungi</taxon>
        <taxon>Dikarya</taxon>
        <taxon>Ascomycota</taxon>
        <taxon>Pezizomycotina</taxon>
        <taxon>Leotiomycetes</taxon>
        <taxon>Helotiales</taxon>
        <taxon>Sclerotiniaceae</taxon>
        <taxon>Sclerotinia</taxon>
    </lineage>
</organism>
<gene>
    <name evidence="1" type="ORF">SS1G_02584</name>
</gene>
<evidence type="ECO:0000313" key="2">
    <source>
        <dbReference type="Proteomes" id="UP000001312"/>
    </source>
</evidence>
<dbReference type="GeneID" id="5492124"/>
<proteinExistence type="predicted"/>
<dbReference type="KEGG" id="ssl:SS1G_02584"/>
<keyword evidence="2" id="KW-1185">Reference proteome</keyword>
<reference evidence="2" key="1">
    <citation type="journal article" date="2011" name="PLoS Genet.">
        <title>Genomic analysis of the necrotrophic fungal pathogens Sclerotinia sclerotiorum and Botrytis cinerea.</title>
        <authorList>
            <person name="Amselem J."/>
            <person name="Cuomo C.A."/>
            <person name="van Kan J.A."/>
            <person name="Viaud M."/>
            <person name="Benito E.P."/>
            <person name="Couloux A."/>
            <person name="Coutinho P.M."/>
            <person name="de Vries R.P."/>
            <person name="Dyer P.S."/>
            <person name="Fillinger S."/>
            <person name="Fournier E."/>
            <person name="Gout L."/>
            <person name="Hahn M."/>
            <person name="Kohn L."/>
            <person name="Lapalu N."/>
            <person name="Plummer K.M."/>
            <person name="Pradier J.M."/>
            <person name="Quevillon E."/>
            <person name="Sharon A."/>
            <person name="Simon A."/>
            <person name="ten Have A."/>
            <person name="Tudzynski B."/>
            <person name="Tudzynski P."/>
            <person name="Wincker P."/>
            <person name="Andrew M."/>
            <person name="Anthouard V."/>
            <person name="Beever R.E."/>
            <person name="Beffa R."/>
            <person name="Benoit I."/>
            <person name="Bouzid O."/>
            <person name="Brault B."/>
            <person name="Chen Z."/>
            <person name="Choquer M."/>
            <person name="Collemare J."/>
            <person name="Cotton P."/>
            <person name="Danchin E.G."/>
            <person name="Da Silva C."/>
            <person name="Gautier A."/>
            <person name="Giraud C."/>
            <person name="Giraud T."/>
            <person name="Gonzalez C."/>
            <person name="Grossetete S."/>
            <person name="Guldener U."/>
            <person name="Henrissat B."/>
            <person name="Howlett B.J."/>
            <person name="Kodira C."/>
            <person name="Kretschmer M."/>
            <person name="Lappartient A."/>
            <person name="Leroch M."/>
            <person name="Levis C."/>
            <person name="Mauceli E."/>
            <person name="Neuveglise C."/>
            <person name="Oeser B."/>
            <person name="Pearson M."/>
            <person name="Poulain J."/>
            <person name="Poussereau N."/>
            <person name="Quesneville H."/>
            <person name="Rascle C."/>
            <person name="Schumacher J."/>
            <person name="Segurens B."/>
            <person name="Sexton A."/>
            <person name="Silva E."/>
            <person name="Sirven C."/>
            <person name="Soanes D.M."/>
            <person name="Talbot N.J."/>
            <person name="Templeton M."/>
            <person name="Yandava C."/>
            <person name="Yarden O."/>
            <person name="Zeng Q."/>
            <person name="Rollins J.A."/>
            <person name="Lebrun M.H."/>
            <person name="Dickman M."/>
        </authorList>
    </citation>
    <scope>NUCLEOTIDE SEQUENCE [LARGE SCALE GENOMIC DNA]</scope>
    <source>
        <strain evidence="2">ATCC 18683 / 1980 / Ss-1</strain>
    </source>
</reference>
<sequence length="51" mass="5921">MRIADLVDNVKEAILKFNLSRRLYAAVFEPVVPDIRFQMLGFGWQRAAKLL</sequence>
<dbReference type="AlphaFoldDB" id="A7EB98"/>
<name>A7EB98_SCLS1</name>
<dbReference type="InParanoid" id="A7EB98"/>
<protein>
    <submittedName>
        <fullName evidence="1">Uncharacterized protein</fullName>
    </submittedName>
</protein>
<dbReference type="EMBL" id="CH476623">
    <property type="protein sequence ID" value="EDN99726.1"/>
    <property type="molecule type" value="Genomic_DNA"/>
</dbReference>
<dbReference type="RefSeq" id="XP_001596364.1">
    <property type="nucleotide sequence ID" value="XM_001596314.1"/>
</dbReference>
<dbReference type="HOGENOM" id="CLU_3107801_0_0_1"/>
<dbReference type="Proteomes" id="UP000001312">
    <property type="component" value="Unassembled WGS sequence"/>
</dbReference>
<evidence type="ECO:0000313" key="1">
    <source>
        <dbReference type="EMBL" id="EDN99726.1"/>
    </source>
</evidence>